<name>A0A437QNN4_9PROT</name>
<dbReference type="EMBL" id="SADE01000002">
    <property type="protein sequence ID" value="RVU36070.1"/>
    <property type="molecule type" value="Genomic_DNA"/>
</dbReference>
<protein>
    <submittedName>
        <fullName evidence="1">Uncharacterized protein</fullName>
    </submittedName>
</protein>
<dbReference type="OrthoDB" id="14876at2"/>
<comment type="caution">
    <text evidence="1">The sequence shown here is derived from an EMBL/GenBank/DDBJ whole genome shotgun (WGS) entry which is preliminary data.</text>
</comment>
<accession>A0A437QNN4</accession>
<proteinExistence type="predicted"/>
<evidence type="ECO:0000313" key="1">
    <source>
        <dbReference type="EMBL" id="RVU36070.1"/>
    </source>
</evidence>
<keyword evidence="2" id="KW-1185">Reference proteome</keyword>
<dbReference type="AlphaFoldDB" id="A0A437QNN4"/>
<evidence type="ECO:0000313" key="2">
    <source>
        <dbReference type="Proteomes" id="UP000287447"/>
    </source>
</evidence>
<dbReference type="Proteomes" id="UP000287447">
    <property type="component" value="Unassembled WGS sequence"/>
</dbReference>
<gene>
    <name evidence="1" type="ORF">EOI86_12620</name>
</gene>
<reference evidence="2" key="1">
    <citation type="submission" date="2019-01" db="EMBL/GenBank/DDBJ databases">
        <title>Gri0909 isolated from a small marine red alga.</title>
        <authorList>
            <person name="Kim J."/>
            <person name="Jeong S.E."/>
            <person name="Jeon C.O."/>
        </authorList>
    </citation>
    <scope>NUCLEOTIDE SEQUENCE [LARGE SCALE GENOMIC DNA]</scope>
    <source>
        <strain evidence="2">Gri0909</strain>
    </source>
</reference>
<organism evidence="1 2">
    <name type="scientific">Hwanghaeella grinnelliae</name>
    <dbReference type="NCBI Taxonomy" id="2500179"/>
    <lineage>
        <taxon>Bacteria</taxon>
        <taxon>Pseudomonadati</taxon>
        <taxon>Pseudomonadota</taxon>
        <taxon>Alphaproteobacteria</taxon>
        <taxon>Rhodospirillales</taxon>
        <taxon>Rhodospirillaceae</taxon>
        <taxon>Hwanghaeella</taxon>
    </lineage>
</organism>
<dbReference type="RefSeq" id="WP_127765546.1">
    <property type="nucleotide sequence ID" value="NZ_SADE01000002.1"/>
</dbReference>
<sequence>MTDRKGPTRTPFRLTLLTARMAALLPAITMAIALVFVAASVQPASAQTFLAGFEDVPLMDGLTADEDAGLVFDSPAGRIVEAYAVGEVAWPDVITFYTATLQSLGWRTLGQGRFAREGEELHIDRFGRDGDLTVRFTLAPN</sequence>